<sequence length="1144" mass="129340">MRRVSPCYTRQIQCLSDTKRLWSIPRHTLPIFFRRPQSTLPRASERPPVRTFFSTREFSISSRRNNGKLTADAPAPPTGAGTGEQDNRSAVTSPEPWAAQFDALLPPSLRVSKSTLHNSDPLPSFDLVKLANIIARAQRKAKIDILAWMVENGRRKAAVWLMQAALKNLAAGQETVLEKHPSNIHWPDDIFEEVKGEHWLSTGSEDLTYLPSHAFDYEAAFDHDQSHSTITDSRDTVLSGIWTTLGRLVLSASNSPSDQSKEIMSAVLLILGQFHNHGMIPDDIYNCKTSPYSVYVQRPPILHLVSSRILTALSDAAWREQQDVAIAQATEAGLSLKEISESVPGGRFRLQVRPLGPEVWLEFILWCCVESGQIQSAFRIIGDLASQLDNPWFAVRWCSDQHTHSLSVKIDWERMKRRHGGTVGLIEGYSREKPFVDVPDRTISVEVVLALVEARINNVNREVRHIRTDRAYQSAIKTTLSFLEPHDLPPDYFDYMEARLIQAGHFDMVNRPAALQSWSSKMDETRGLERAGIDPSRSSDLQYESILANTLLHSGVQHQALDGLIQMGDVHRSLAQFNIIQENVDQHKFMSIANFLHMQPVPENGFFSSRLFQQRLEYADSHGQLPYYKLAGFLSLVSDTKLTGLGQWLLYSDDLDGALIPSSAYGLSCMATTLCKFASVSGDESLLGKVVSRVSLSRRKPTIRFLRRLFDADVQNFDFPNARNQLLRLRGAQAGGVGLTNIAHLAGIIMRLEDGDLRTVMNHSLKVNQANALMGEILRGDHNSMRGDFTQAQRTLFKQQIAHMLRLFHQYGSTTLQMLAQEHVERYRSGNLAILPAYIFNLLLSAIVSVRGSETGRLVWELYCQHNGQQEKAEHHDIRPAGTDIEGEIVDSSYHLDAQPHYNDVGRLVAEDLFREEYNNSIVDPRGTGSSQHDRVMSKSELPDGFAESFFQDQVEDHISDRSPVSSPDVKLQTDEEIPFDDQTGIPNLENIPHDNEEASLLPAPITRPNLQTIRIIVRGAVEEKRAAQNTTRRDKIERYANRTLKWSVSEFRRLGDLSPAIIEQEIQQPLASLDHVVDDHIARPEAVHNVFRVAQDKLGQLKDTPISKLWVQPKPLNNRQRKAQRKRRHQARFEHAMRYKDVE</sequence>
<evidence type="ECO:0000313" key="3">
    <source>
        <dbReference type="Proteomes" id="UP001316803"/>
    </source>
</evidence>
<dbReference type="EMBL" id="JAKLMC020000007">
    <property type="protein sequence ID" value="KAK5955389.1"/>
    <property type="molecule type" value="Genomic_DNA"/>
</dbReference>
<dbReference type="Proteomes" id="UP001316803">
    <property type="component" value="Unassembled WGS sequence"/>
</dbReference>
<accession>A0AAN8EGX1</accession>
<keyword evidence="3" id="KW-1185">Reference proteome</keyword>
<protein>
    <submittedName>
        <fullName evidence="2">Uncharacterized protein</fullName>
    </submittedName>
</protein>
<feature type="region of interest" description="Disordered" evidence="1">
    <location>
        <begin position="64"/>
        <end position="92"/>
    </location>
</feature>
<organism evidence="2 3">
    <name type="scientific">Knufia fluminis</name>
    <dbReference type="NCBI Taxonomy" id="191047"/>
    <lineage>
        <taxon>Eukaryota</taxon>
        <taxon>Fungi</taxon>
        <taxon>Dikarya</taxon>
        <taxon>Ascomycota</taxon>
        <taxon>Pezizomycotina</taxon>
        <taxon>Eurotiomycetes</taxon>
        <taxon>Chaetothyriomycetidae</taxon>
        <taxon>Chaetothyriales</taxon>
        <taxon>Trichomeriaceae</taxon>
        <taxon>Knufia</taxon>
    </lineage>
</organism>
<feature type="region of interest" description="Disordered" evidence="1">
    <location>
        <begin position="1118"/>
        <end position="1144"/>
    </location>
</feature>
<proteinExistence type="predicted"/>
<reference evidence="2 3" key="1">
    <citation type="submission" date="2022-12" db="EMBL/GenBank/DDBJ databases">
        <title>Genomic features and morphological characterization of a novel Knufia sp. strain isolated from spacecraft assembly facility.</title>
        <authorList>
            <person name="Teixeira M."/>
            <person name="Chander A.M."/>
            <person name="Stajich J.E."/>
            <person name="Venkateswaran K."/>
        </authorList>
    </citation>
    <scope>NUCLEOTIDE SEQUENCE [LARGE SCALE GENOMIC DNA]</scope>
    <source>
        <strain evidence="2 3">FJI-L2-BK-P2</strain>
    </source>
</reference>
<feature type="compositionally biased region" description="Basic and acidic residues" evidence="1">
    <location>
        <begin position="1132"/>
        <end position="1144"/>
    </location>
</feature>
<feature type="compositionally biased region" description="Basic residues" evidence="1">
    <location>
        <begin position="1120"/>
        <end position="1131"/>
    </location>
</feature>
<dbReference type="AlphaFoldDB" id="A0AAN8EGX1"/>
<gene>
    <name evidence="2" type="ORF">OHC33_004072</name>
</gene>
<name>A0AAN8EGX1_9EURO</name>
<evidence type="ECO:0000256" key="1">
    <source>
        <dbReference type="SAM" id="MobiDB-lite"/>
    </source>
</evidence>
<evidence type="ECO:0000313" key="2">
    <source>
        <dbReference type="EMBL" id="KAK5955389.1"/>
    </source>
</evidence>
<comment type="caution">
    <text evidence="2">The sequence shown here is derived from an EMBL/GenBank/DDBJ whole genome shotgun (WGS) entry which is preliminary data.</text>
</comment>